<accession>A0A5J4W8N3</accession>
<evidence type="ECO:0000313" key="3">
    <source>
        <dbReference type="Proteomes" id="UP000324800"/>
    </source>
</evidence>
<dbReference type="Proteomes" id="UP000324800">
    <property type="component" value="Unassembled WGS sequence"/>
</dbReference>
<comment type="caution">
    <text evidence="2">The sequence shown here is derived from an EMBL/GenBank/DDBJ whole genome shotgun (WGS) entry which is preliminary data.</text>
</comment>
<proteinExistence type="predicted"/>
<evidence type="ECO:0000313" key="1">
    <source>
        <dbReference type="EMBL" id="KAA6390849.1"/>
    </source>
</evidence>
<sequence length="279" mass="32299">MQVSHNKTYINPDDTYLPAKIKNQGRYIRFIRDDRKPQKPRINVSFDEVMKRQGGFAVQRQAQARALAEQVGPAFLTLVVKLAKDFKIVKALINVESAANLITDRGLQEKGWAVKSEDLDKDVNTPNNVIVTNPSGFYSIDGYRAVEPKQRFLLNQYYGTYPKKAQRRENNYGSWYDEQIRPLIPAAIGKQLFNKAVQIVFKNLSHIIDKQADQQTRLKQQMTYLKCASYIWKKKFIEYFAAMNADQQYKATFKNADYFALYRSPDSRKIKCNKLACSK</sequence>
<dbReference type="AlphaFoldDB" id="A0A5J4W8N3"/>
<dbReference type="EMBL" id="SNRW01003082">
    <property type="protein sequence ID" value="KAA6390852.1"/>
    <property type="molecule type" value="Genomic_DNA"/>
</dbReference>
<gene>
    <name evidence="1" type="ORF">EZS28_013621</name>
    <name evidence="2" type="ORF">EZS28_013624</name>
</gene>
<dbReference type="EMBL" id="SNRW01003082">
    <property type="protein sequence ID" value="KAA6390849.1"/>
    <property type="molecule type" value="Genomic_DNA"/>
</dbReference>
<evidence type="ECO:0000313" key="2">
    <source>
        <dbReference type="EMBL" id="KAA6390852.1"/>
    </source>
</evidence>
<reference evidence="2 3" key="1">
    <citation type="submission" date="2019-03" db="EMBL/GenBank/DDBJ databases">
        <title>Single cell metagenomics reveals metabolic interactions within the superorganism composed of flagellate Streblomastix strix and complex community of Bacteroidetes bacteria on its surface.</title>
        <authorList>
            <person name="Treitli S.C."/>
            <person name="Kolisko M."/>
            <person name="Husnik F."/>
            <person name="Keeling P."/>
            <person name="Hampl V."/>
        </authorList>
    </citation>
    <scope>NUCLEOTIDE SEQUENCE [LARGE SCALE GENOMIC DNA]</scope>
    <source>
        <strain evidence="2">ST1C</strain>
    </source>
</reference>
<protein>
    <submittedName>
        <fullName evidence="2">Uncharacterized protein</fullName>
    </submittedName>
</protein>
<name>A0A5J4W8N3_9EUKA</name>
<organism evidence="2 3">
    <name type="scientific">Streblomastix strix</name>
    <dbReference type="NCBI Taxonomy" id="222440"/>
    <lineage>
        <taxon>Eukaryota</taxon>
        <taxon>Metamonada</taxon>
        <taxon>Preaxostyla</taxon>
        <taxon>Oxymonadida</taxon>
        <taxon>Streblomastigidae</taxon>
        <taxon>Streblomastix</taxon>
    </lineage>
</organism>